<organism evidence="12 13">
    <name type="scientific">Vibrio ishigakensis</name>
    <dbReference type="NCBI Taxonomy" id="1481914"/>
    <lineage>
        <taxon>Bacteria</taxon>
        <taxon>Pseudomonadati</taxon>
        <taxon>Pseudomonadota</taxon>
        <taxon>Gammaproteobacteria</taxon>
        <taxon>Vibrionales</taxon>
        <taxon>Vibrionaceae</taxon>
        <taxon>Vibrio</taxon>
    </lineage>
</organism>
<evidence type="ECO:0000256" key="10">
    <source>
        <dbReference type="PIRSR" id="PIRSR005096-2"/>
    </source>
</evidence>
<dbReference type="GO" id="GO:0030246">
    <property type="term" value="F:carbohydrate binding"/>
    <property type="evidence" value="ECO:0007669"/>
    <property type="project" value="InterPro"/>
</dbReference>
<dbReference type="PROSITE" id="PS00545">
    <property type="entry name" value="ALDOSE_1_EPIMERASE"/>
    <property type="match status" value="1"/>
</dbReference>
<comment type="caution">
    <text evidence="12">The sequence shown here is derived from an EMBL/GenBank/DDBJ whole genome shotgun (WGS) entry which is preliminary data.</text>
</comment>
<comment type="pathway">
    <text evidence="2 8">Carbohydrate metabolism; hexose metabolism.</text>
</comment>
<comment type="catalytic activity">
    <reaction evidence="1 8">
        <text>alpha-D-glucose = beta-D-glucose</text>
        <dbReference type="Rhea" id="RHEA:10264"/>
        <dbReference type="ChEBI" id="CHEBI:15903"/>
        <dbReference type="ChEBI" id="CHEBI:17925"/>
        <dbReference type="EC" id="5.1.3.3"/>
    </reaction>
</comment>
<dbReference type="RefSeq" id="WP_261834894.1">
    <property type="nucleotide sequence ID" value="NZ_AP024881.1"/>
</dbReference>
<dbReference type="EMBL" id="BBRZ01000003">
    <property type="protein sequence ID" value="GAM54408.1"/>
    <property type="molecule type" value="Genomic_DNA"/>
</dbReference>
<feature type="active site" description="Proton donor" evidence="9">
    <location>
        <position position="182"/>
    </location>
</feature>
<dbReference type="NCBIfam" id="TIGR02636">
    <property type="entry name" value="galM_Leloir"/>
    <property type="match status" value="1"/>
</dbReference>
<dbReference type="PIRSF" id="PIRSF005096">
    <property type="entry name" value="GALM"/>
    <property type="match status" value="1"/>
</dbReference>
<feature type="active site" description="Proton acceptor" evidence="9">
    <location>
        <position position="318"/>
    </location>
</feature>
<reference evidence="12 13" key="1">
    <citation type="submission" date="2015-01" db="EMBL/GenBank/DDBJ databases">
        <title>Vibrio sp. C1 JCM 19231 whole genome shotgun sequence.</title>
        <authorList>
            <person name="Sawabe T."/>
            <person name="Meirelles P."/>
            <person name="Feng G."/>
            <person name="Sayaka M."/>
            <person name="Hattori M."/>
            <person name="Ohkuma M."/>
        </authorList>
    </citation>
    <scope>NUCLEOTIDE SEQUENCE [LARGE SCALE GENOMIC DNA]</scope>
    <source>
        <strain evidence="13">JCM 19231</strain>
    </source>
</reference>
<dbReference type="PANTHER" id="PTHR10091">
    <property type="entry name" value="ALDOSE-1-EPIMERASE"/>
    <property type="match status" value="1"/>
</dbReference>
<dbReference type="InterPro" id="IPR011013">
    <property type="entry name" value="Gal_mutarotase_sf_dom"/>
</dbReference>
<sequence length="356" mass="39381">MTTPQSNLMQSMTQHLASDGLPAKVFQLKNANGVVATFMDLGATWLSCQVPVKGEMREVLLGTDTLEKVQQSHGFLGVTVGRYANRINKGQFEIDGESYQVPVNTSGHALHGGKEGFDKRRWVVESASEQKVVFSLVSQDGDQGFPGQLMVLLTYELTDNNQVEIHYRAKTDKPTIVNLTNHAYFNLMGAESGEDCLSHILSINAEQYLPIADDGIPLGELDSVQETSFDFRSPKLVAQDWLSEQQQVQVSGYDHSFLLNRDCLTGECAATVTSPDSLLTMKLFTTKPAVQLYTGNFVAGNPNRSGGKYENHSGLALETQYLPDSPNHPQWPQGDIVLRPDEEYFHSTIYQFVVNA</sequence>
<dbReference type="GO" id="GO:0006006">
    <property type="term" value="P:glucose metabolic process"/>
    <property type="evidence" value="ECO:0007669"/>
    <property type="project" value="TreeGrafter"/>
</dbReference>
<dbReference type="NCBIfam" id="NF008277">
    <property type="entry name" value="PRK11055.1"/>
    <property type="match status" value="1"/>
</dbReference>
<dbReference type="EC" id="5.1.3.3" evidence="4 8"/>
<gene>
    <name evidence="12" type="ORF">JCM19231_2297</name>
</gene>
<dbReference type="UniPathway" id="UPA00242"/>
<feature type="binding site" evidence="11">
    <location>
        <begin position="85"/>
        <end position="86"/>
    </location>
    <ligand>
        <name>beta-D-galactose</name>
        <dbReference type="ChEBI" id="CHEBI:27667"/>
    </ligand>
</feature>
<evidence type="ECO:0000256" key="3">
    <source>
        <dbReference type="ARBA" id="ARBA00006206"/>
    </source>
</evidence>
<evidence type="ECO:0000256" key="2">
    <source>
        <dbReference type="ARBA" id="ARBA00005028"/>
    </source>
</evidence>
<dbReference type="CDD" id="cd09019">
    <property type="entry name" value="galactose_mutarotase_like"/>
    <property type="match status" value="1"/>
</dbReference>
<dbReference type="GO" id="GO:0004034">
    <property type="term" value="F:aldose 1-epimerase activity"/>
    <property type="evidence" value="ECO:0007669"/>
    <property type="project" value="UniProtKB-EC"/>
</dbReference>
<feature type="binding site" evidence="10">
    <location>
        <position position="254"/>
    </location>
    <ligand>
        <name>beta-D-galactose</name>
        <dbReference type="ChEBI" id="CHEBI:27667"/>
    </ligand>
</feature>
<keyword evidence="7 8" id="KW-0119">Carbohydrate metabolism</keyword>
<dbReference type="InterPro" id="IPR013458">
    <property type="entry name" value="Ald_epimerase_bac"/>
</dbReference>
<proteinExistence type="inferred from homology"/>
<evidence type="ECO:0000256" key="8">
    <source>
        <dbReference type="PIRNR" id="PIRNR005096"/>
    </source>
</evidence>
<name>A0A0B8NTH8_9VIBR</name>
<evidence type="ECO:0000256" key="5">
    <source>
        <dbReference type="ARBA" id="ARBA00014165"/>
    </source>
</evidence>
<keyword evidence="13" id="KW-1185">Reference proteome</keyword>
<evidence type="ECO:0000313" key="12">
    <source>
        <dbReference type="EMBL" id="GAM54408.1"/>
    </source>
</evidence>
<dbReference type="InterPro" id="IPR015443">
    <property type="entry name" value="Aldose_1-epimerase"/>
</dbReference>
<evidence type="ECO:0000313" key="13">
    <source>
        <dbReference type="Proteomes" id="UP000031671"/>
    </source>
</evidence>
<keyword evidence="6 8" id="KW-0413">Isomerase</keyword>
<comment type="similarity">
    <text evidence="3 8">Belongs to the aldose epimerase family.</text>
</comment>
<dbReference type="PANTHER" id="PTHR10091:SF0">
    <property type="entry name" value="GALACTOSE MUTAROTASE"/>
    <property type="match status" value="1"/>
</dbReference>
<dbReference type="InterPro" id="IPR014718">
    <property type="entry name" value="GH-type_carb-bd"/>
</dbReference>
<evidence type="ECO:0000256" key="6">
    <source>
        <dbReference type="ARBA" id="ARBA00023235"/>
    </source>
</evidence>
<evidence type="ECO:0000256" key="4">
    <source>
        <dbReference type="ARBA" id="ARBA00013185"/>
    </source>
</evidence>
<dbReference type="GO" id="GO:0033499">
    <property type="term" value="P:galactose catabolic process via UDP-galactose, Leloir pathway"/>
    <property type="evidence" value="ECO:0007669"/>
    <property type="project" value="TreeGrafter"/>
</dbReference>
<evidence type="ECO:0000256" key="1">
    <source>
        <dbReference type="ARBA" id="ARBA00001614"/>
    </source>
</evidence>
<dbReference type="Pfam" id="PF01263">
    <property type="entry name" value="Aldose_epim"/>
    <property type="match status" value="1"/>
</dbReference>
<dbReference type="InterPro" id="IPR008183">
    <property type="entry name" value="Aldose_1/G6P_1-epimerase"/>
</dbReference>
<evidence type="ECO:0000256" key="7">
    <source>
        <dbReference type="ARBA" id="ARBA00023277"/>
    </source>
</evidence>
<accession>A0A0B8NTH8</accession>
<dbReference type="Proteomes" id="UP000031671">
    <property type="component" value="Unassembled WGS sequence"/>
</dbReference>
<dbReference type="SUPFAM" id="SSF74650">
    <property type="entry name" value="Galactose mutarotase-like"/>
    <property type="match status" value="1"/>
</dbReference>
<dbReference type="AlphaFoldDB" id="A0A0B8NTH8"/>
<dbReference type="InterPro" id="IPR018052">
    <property type="entry name" value="Ald1_epimerase_CS"/>
</dbReference>
<feature type="binding site" evidence="11">
    <location>
        <begin position="182"/>
        <end position="184"/>
    </location>
    <ligand>
        <name>beta-D-galactose</name>
        <dbReference type="ChEBI" id="CHEBI:27667"/>
    </ligand>
</feature>
<dbReference type="InterPro" id="IPR047215">
    <property type="entry name" value="Galactose_mutarotase-like"/>
</dbReference>
<dbReference type="GO" id="GO:0005737">
    <property type="term" value="C:cytoplasm"/>
    <property type="evidence" value="ECO:0007669"/>
    <property type="project" value="TreeGrafter"/>
</dbReference>
<protein>
    <recommendedName>
        <fullName evidence="5 8">Aldose 1-epimerase</fullName>
        <ecNumber evidence="4 8">5.1.3.3</ecNumber>
    </recommendedName>
</protein>
<evidence type="ECO:0000256" key="11">
    <source>
        <dbReference type="PIRSR" id="PIRSR005096-3"/>
    </source>
</evidence>
<evidence type="ECO:0000256" key="9">
    <source>
        <dbReference type="PIRSR" id="PIRSR005096-1"/>
    </source>
</evidence>
<reference evidence="12 13" key="2">
    <citation type="submission" date="2015-01" db="EMBL/GenBank/DDBJ databases">
        <authorList>
            <consortium name="NBRP consortium"/>
            <person name="Sawabe T."/>
            <person name="Meirelles P."/>
            <person name="Feng G."/>
            <person name="Sayaka M."/>
            <person name="Hattori M."/>
            <person name="Ohkuma M."/>
        </authorList>
    </citation>
    <scope>NUCLEOTIDE SEQUENCE [LARGE SCALE GENOMIC DNA]</scope>
    <source>
        <strain evidence="13">JCM 19231</strain>
    </source>
</reference>
<dbReference type="Gene3D" id="2.70.98.10">
    <property type="match status" value="1"/>
</dbReference>